<keyword evidence="5" id="KW-1185">Reference proteome</keyword>
<dbReference type="EC" id="3.4.19.12" evidence="1"/>
<dbReference type="InterPro" id="IPR001394">
    <property type="entry name" value="Peptidase_C19_UCH"/>
</dbReference>
<dbReference type="Gene3D" id="3.90.70.10">
    <property type="entry name" value="Cysteine proteinases"/>
    <property type="match status" value="1"/>
</dbReference>
<comment type="caution">
    <text evidence="4">The sequence shown here is derived from an EMBL/GenBank/DDBJ whole genome shotgun (WGS) entry which is preliminary data.</text>
</comment>
<dbReference type="PROSITE" id="PS00973">
    <property type="entry name" value="USP_2"/>
    <property type="match status" value="1"/>
</dbReference>
<comment type="catalytic activity">
    <reaction evidence="1">
        <text>Thiol-dependent hydrolysis of ester, thioester, amide, peptide and isopeptide bonds formed by the C-terminal Gly of ubiquitin (a 76-residue protein attached to proteins as an intracellular targeting signal).</text>
        <dbReference type="EC" id="3.4.19.12"/>
    </reaction>
</comment>
<evidence type="ECO:0000259" key="3">
    <source>
        <dbReference type="PROSITE" id="PS50235"/>
    </source>
</evidence>
<dbReference type="SUPFAM" id="SSF54001">
    <property type="entry name" value="Cysteine proteinases"/>
    <property type="match status" value="1"/>
</dbReference>
<keyword evidence="1" id="KW-0378">Hydrolase</keyword>
<dbReference type="Pfam" id="PF00443">
    <property type="entry name" value="UCH"/>
    <property type="match status" value="1"/>
</dbReference>
<dbReference type="EMBL" id="JALLPJ020001210">
    <property type="protein sequence ID" value="KAL3774091.1"/>
    <property type="molecule type" value="Genomic_DNA"/>
</dbReference>
<dbReference type="PANTHER" id="PTHR24006:SF827">
    <property type="entry name" value="UBIQUITIN CARBOXYL-TERMINAL HYDROLASE 34"/>
    <property type="match status" value="1"/>
</dbReference>
<dbReference type="PROSITE" id="PS50235">
    <property type="entry name" value="USP_3"/>
    <property type="match status" value="1"/>
</dbReference>
<feature type="compositionally biased region" description="Basic residues" evidence="2">
    <location>
        <begin position="1"/>
        <end position="19"/>
    </location>
</feature>
<sequence>MGRHRHQSQKSQKRKRRERSRSAKINESLAAPKPKLATTKPSPNIKIRMIRRLPPPLVGGSLPLSLAVYRPASLFAMLLIAALAKNTFSLRWLALGTLGSGSYCQKRQCRGAAWVVARDSLAQDHRFVSKWDGITIDAATVDNDQADSLGIEDSTLNELLQSIPRGGGGSSDSPPYSGLINLGNTCYLNAQLQCAYHVPLLREMVLGARDEVADVEVEVDDEEVAAGKQSPDDSACLDEIEQTTNSVDEESTTSQPKKTIIKQEVRPISPALRALQQTFRSLDPNSGHSSGSTQVLCRSLGINPYIQQDGQEFWKLFVPEVDYDKLTELYTGYYDDYIREIVEEHNHCWEEKKDDDNLMVEQVTPRERVRTDPFLDLSIPVTEGTGCSVEESLRETFVQPEILRVSEGNGWRPSKDAEKVDAYKGLSLKREGLPSLLQLHLKRFKYDWETGETSKINDRCTFPLELDLSEALTDDSTSSAHTDDAIYDLQSVVIHRGEYGSGHYYSYVRPDIDVNEWYRFDDQVVTPVDYSEVVADAYGGKARKRRANSFDDAHPNKKQKGILRRIFSFGSFGRDSSGGFGYGGRTSSAYMIQYVRRSDRAKLHY</sequence>
<dbReference type="GO" id="GO:0004843">
    <property type="term" value="F:cysteine-type deubiquitinase activity"/>
    <property type="evidence" value="ECO:0007669"/>
    <property type="project" value="UniProtKB-UniRule"/>
</dbReference>
<keyword evidence="1" id="KW-0833">Ubl conjugation pathway</keyword>
<keyword evidence="1" id="KW-0788">Thiol protease</keyword>
<gene>
    <name evidence="4" type="ORF">ACHAWO_008487</name>
</gene>
<dbReference type="AlphaFoldDB" id="A0ABD3NDD4"/>
<organism evidence="4 5">
    <name type="scientific">Cyclotella atomus</name>
    <dbReference type="NCBI Taxonomy" id="382360"/>
    <lineage>
        <taxon>Eukaryota</taxon>
        <taxon>Sar</taxon>
        <taxon>Stramenopiles</taxon>
        <taxon>Ochrophyta</taxon>
        <taxon>Bacillariophyta</taxon>
        <taxon>Coscinodiscophyceae</taxon>
        <taxon>Thalassiosirophycidae</taxon>
        <taxon>Stephanodiscales</taxon>
        <taxon>Stephanodiscaceae</taxon>
        <taxon>Cyclotella</taxon>
    </lineage>
</organism>
<accession>A0ABD3NDD4</accession>
<evidence type="ECO:0000313" key="5">
    <source>
        <dbReference type="Proteomes" id="UP001530400"/>
    </source>
</evidence>
<dbReference type="InterPro" id="IPR018200">
    <property type="entry name" value="USP_CS"/>
</dbReference>
<evidence type="ECO:0000256" key="2">
    <source>
        <dbReference type="SAM" id="MobiDB-lite"/>
    </source>
</evidence>
<name>A0ABD3NDD4_9STRA</name>
<dbReference type="PANTHER" id="PTHR24006">
    <property type="entry name" value="UBIQUITIN CARBOXYL-TERMINAL HYDROLASE"/>
    <property type="match status" value="1"/>
</dbReference>
<dbReference type="PROSITE" id="PS00972">
    <property type="entry name" value="USP_1"/>
    <property type="match status" value="1"/>
</dbReference>
<feature type="domain" description="USP" evidence="3">
    <location>
        <begin position="177"/>
        <end position="545"/>
    </location>
</feature>
<comment type="similarity">
    <text evidence="1">Belongs to the peptidase C19 family.</text>
</comment>
<proteinExistence type="inferred from homology"/>
<dbReference type="InterPro" id="IPR038765">
    <property type="entry name" value="Papain-like_cys_pep_sf"/>
</dbReference>
<dbReference type="InterPro" id="IPR050164">
    <property type="entry name" value="Peptidase_C19"/>
</dbReference>
<evidence type="ECO:0000256" key="1">
    <source>
        <dbReference type="RuleBase" id="RU366025"/>
    </source>
</evidence>
<feature type="region of interest" description="Disordered" evidence="2">
    <location>
        <begin position="1"/>
        <end position="42"/>
    </location>
</feature>
<protein>
    <recommendedName>
        <fullName evidence="1">Ubiquitin carboxyl-terminal hydrolase</fullName>
        <ecNumber evidence="1">3.4.19.12</ecNumber>
    </recommendedName>
</protein>
<dbReference type="Proteomes" id="UP001530400">
    <property type="component" value="Unassembled WGS sequence"/>
</dbReference>
<evidence type="ECO:0000313" key="4">
    <source>
        <dbReference type="EMBL" id="KAL3774091.1"/>
    </source>
</evidence>
<dbReference type="GO" id="GO:0006508">
    <property type="term" value="P:proteolysis"/>
    <property type="evidence" value="ECO:0007669"/>
    <property type="project" value="UniProtKB-KW"/>
</dbReference>
<dbReference type="InterPro" id="IPR028889">
    <property type="entry name" value="USP"/>
</dbReference>
<keyword evidence="1" id="KW-0645">Protease</keyword>
<reference evidence="4 5" key="1">
    <citation type="submission" date="2024-10" db="EMBL/GenBank/DDBJ databases">
        <title>Updated reference genomes for cyclostephanoid diatoms.</title>
        <authorList>
            <person name="Roberts W.R."/>
            <person name="Alverson A.J."/>
        </authorList>
    </citation>
    <scope>NUCLEOTIDE SEQUENCE [LARGE SCALE GENOMIC DNA]</scope>
    <source>
        <strain evidence="4 5">AJA010-31</strain>
    </source>
</reference>